<dbReference type="Gene3D" id="3.40.50.12660">
    <property type="match status" value="2"/>
</dbReference>
<proteinExistence type="inferred from homology"/>
<keyword evidence="5" id="KW-1185">Reference proteome</keyword>
<dbReference type="FunFam" id="3.40.50.12660:FF:000007">
    <property type="entry name" value="Metacaspase-4"/>
    <property type="match status" value="1"/>
</dbReference>
<dbReference type="InterPro" id="IPR050452">
    <property type="entry name" value="Metacaspase"/>
</dbReference>
<dbReference type="GO" id="GO:0005737">
    <property type="term" value="C:cytoplasm"/>
    <property type="evidence" value="ECO:0007669"/>
    <property type="project" value="TreeGrafter"/>
</dbReference>
<dbReference type="EMBL" id="JACGCM010002686">
    <property type="protein sequence ID" value="KAF6136592.1"/>
    <property type="molecule type" value="Genomic_DNA"/>
</dbReference>
<reference evidence="4 5" key="1">
    <citation type="journal article" date="2020" name="IScience">
        <title>Genome Sequencing of the Endangered Kingdonia uniflora (Circaeasteraceae, Ranunculales) Reveals Potential Mechanisms of Evolutionary Specialization.</title>
        <authorList>
            <person name="Sun Y."/>
            <person name="Deng T."/>
            <person name="Zhang A."/>
            <person name="Moore M.J."/>
            <person name="Landis J.B."/>
            <person name="Lin N."/>
            <person name="Zhang H."/>
            <person name="Zhang X."/>
            <person name="Huang J."/>
            <person name="Zhang X."/>
            <person name="Sun H."/>
            <person name="Wang H."/>
        </authorList>
    </citation>
    <scope>NUCLEOTIDE SEQUENCE [LARGE SCALE GENOMIC DNA]</scope>
    <source>
        <strain evidence="4">TB1705</strain>
        <tissue evidence="4">Leaf</tissue>
    </source>
</reference>
<evidence type="ECO:0000256" key="2">
    <source>
        <dbReference type="SAM" id="MobiDB-lite"/>
    </source>
</evidence>
<evidence type="ECO:0000313" key="4">
    <source>
        <dbReference type="EMBL" id="KAF6136592.1"/>
    </source>
</evidence>
<feature type="region of interest" description="Disordered" evidence="2">
    <location>
        <begin position="185"/>
        <end position="205"/>
    </location>
</feature>
<evidence type="ECO:0000259" key="3">
    <source>
        <dbReference type="Pfam" id="PF00656"/>
    </source>
</evidence>
<dbReference type="Pfam" id="PF00656">
    <property type="entry name" value="Peptidase_C14"/>
    <property type="match status" value="1"/>
</dbReference>
<gene>
    <name evidence="4" type="ORF">GIB67_016048</name>
</gene>
<comment type="similarity">
    <text evidence="1">Belongs to the peptidase C14B family.</text>
</comment>
<dbReference type="GO" id="GO:0006508">
    <property type="term" value="P:proteolysis"/>
    <property type="evidence" value="ECO:0007669"/>
    <property type="project" value="InterPro"/>
</dbReference>
<feature type="region of interest" description="Disordered" evidence="2">
    <location>
        <begin position="150"/>
        <end position="169"/>
    </location>
</feature>
<feature type="compositionally biased region" description="Basic and acidic residues" evidence="2">
    <location>
        <begin position="150"/>
        <end position="168"/>
    </location>
</feature>
<sequence>MAKKALLVGCNYPETKAELKGCINDVIRMHKCLINRYGFAEEDITVLIDTDESYTQPTGKNIRRGLLELIGSAEEGDFFFFHYSGHGTRLPAETGEDDDTGYDECIVPSDMNLITDDDFREFVDKVPEGCYITIVSDSCHSGGLIDEAKEQIGESTKQEREEREEKSSRGFKGFLHQTVHSAFESRGIHLPSRHSRRQEDDDDTREVEADFEDGFVKNRSLPLSTLIEVLKQKTGKDDIDVGKLRPTLFDVFGEDASPKVKKFMGFLMGKLQQGDSEGASSGGFMSMVGNLAQDFLKQKLEENNEDYVKPAVETKVGHKEEVYAGSKQRALPDNGILISGCQTNETSADANPTGSSEGAYGALSNAIQSILANTDGAISNQELVLRAREILKKQGFTQKPGLYCCDSHADAPFIC</sequence>
<feature type="domain" description="Peptidase C14 caspase" evidence="3">
    <location>
        <begin position="3"/>
        <end position="406"/>
    </location>
</feature>
<dbReference type="PANTHER" id="PTHR48104:SF30">
    <property type="entry name" value="METACASPASE-1"/>
    <property type="match status" value="1"/>
</dbReference>
<dbReference type="AlphaFoldDB" id="A0A7J7L205"/>
<dbReference type="PANTHER" id="PTHR48104">
    <property type="entry name" value="METACASPASE-4"/>
    <property type="match status" value="1"/>
</dbReference>
<dbReference type="Proteomes" id="UP000541444">
    <property type="component" value="Unassembled WGS sequence"/>
</dbReference>
<name>A0A7J7L205_9MAGN</name>
<dbReference type="InterPro" id="IPR011600">
    <property type="entry name" value="Pept_C14_caspase"/>
</dbReference>
<dbReference type="GO" id="GO:0004197">
    <property type="term" value="F:cysteine-type endopeptidase activity"/>
    <property type="evidence" value="ECO:0007669"/>
    <property type="project" value="InterPro"/>
</dbReference>
<comment type="caution">
    <text evidence="4">The sequence shown here is derived from an EMBL/GenBank/DDBJ whole genome shotgun (WGS) entry which is preliminary data.</text>
</comment>
<accession>A0A7J7L205</accession>
<organism evidence="4 5">
    <name type="scientific">Kingdonia uniflora</name>
    <dbReference type="NCBI Taxonomy" id="39325"/>
    <lineage>
        <taxon>Eukaryota</taxon>
        <taxon>Viridiplantae</taxon>
        <taxon>Streptophyta</taxon>
        <taxon>Embryophyta</taxon>
        <taxon>Tracheophyta</taxon>
        <taxon>Spermatophyta</taxon>
        <taxon>Magnoliopsida</taxon>
        <taxon>Ranunculales</taxon>
        <taxon>Circaeasteraceae</taxon>
        <taxon>Kingdonia</taxon>
    </lineage>
</organism>
<evidence type="ECO:0000313" key="5">
    <source>
        <dbReference type="Proteomes" id="UP000541444"/>
    </source>
</evidence>
<evidence type="ECO:0000256" key="1">
    <source>
        <dbReference type="ARBA" id="ARBA00009005"/>
    </source>
</evidence>
<protein>
    <recommendedName>
        <fullName evidence="3">Peptidase C14 caspase domain-containing protein</fullName>
    </recommendedName>
</protein>
<dbReference type="OrthoDB" id="3223806at2759"/>